<dbReference type="PANTHER" id="PTHR43475">
    <property type="entry name" value="METHYLTHIORIBOSE-1-PHOSPHATE ISOMERASE"/>
    <property type="match status" value="1"/>
</dbReference>
<proteinExistence type="inferred from homology"/>
<name>A0A1F4R8X2_UNCSA</name>
<dbReference type="InterPro" id="IPR005251">
    <property type="entry name" value="IF-M1Pi"/>
</dbReference>
<reference evidence="5 6" key="1">
    <citation type="journal article" date="2016" name="Nat. Commun.">
        <title>Thousands of microbial genomes shed light on interconnected biogeochemical processes in an aquifer system.</title>
        <authorList>
            <person name="Anantharaman K."/>
            <person name="Brown C.T."/>
            <person name="Hug L.A."/>
            <person name="Sharon I."/>
            <person name="Castelle C.J."/>
            <person name="Probst A.J."/>
            <person name="Thomas B.C."/>
            <person name="Singh A."/>
            <person name="Wilkins M.J."/>
            <person name="Karaoz U."/>
            <person name="Brodie E.L."/>
            <person name="Williams K.H."/>
            <person name="Hubbard S.S."/>
            <person name="Banfield J.F."/>
        </authorList>
    </citation>
    <scope>NUCLEOTIDE SEQUENCE [LARGE SCALE GENOMIC DNA]</scope>
</reference>
<feature type="binding site" evidence="3">
    <location>
        <position position="75"/>
    </location>
    <ligand>
        <name>substrate</name>
    </ligand>
</feature>
<feature type="binding site" evidence="3">
    <location>
        <position position="174"/>
    </location>
    <ligand>
        <name>substrate</name>
    </ligand>
</feature>
<dbReference type="Pfam" id="PF01008">
    <property type="entry name" value="IF-2B"/>
    <property type="match status" value="1"/>
</dbReference>
<evidence type="ECO:0000256" key="4">
    <source>
        <dbReference type="SAM" id="Phobius"/>
    </source>
</evidence>
<dbReference type="NCBIfam" id="NF004326">
    <property type="entry name" value="PRK05720.1"/>
    <property type="match status" value="1"/>
</dbReference>
<keyword evidence="4" id="KW-0472">Membrane</keyword>
<protein>
    <recommendedName>
        <fullName evidence="3">Methylthioribose-1-phosphate isomerase</fullName>
        <shortName evidence="3">M1Pi</shortName>
        <shortName evidence="3">MTR-1-P isomerase</shortName>
        <ecNumber evidence="3">5.3.1.23</ecNumber>
    </recommendedName>
    <alternativeName>
        <fullName evidence="3">S-methyl-5-thioribose-1-phosphate isomerase</fullName>
    </alternativeName>
</protein>
<dbReference type="Gene3D" id="3.40.50.10470">
    <property type="entry name" value="Translation initiation factor eif-2b, domain 2"/>
    <property type="match status" value="1"/>
</dbReference>
<keyword evidence="4" id="KW-0812">Transmembrane</keyword>
<comment type="caution">
    <text evidence="5">The sequence shown here is derived from an EMBL/GenBank/DDBJ whole genome shotgun (WGS) entry which is preliminary data.</text>
</comment>
<feature type="transmembrane region" description="Helical" evidence="4">
    <location>
        <begin position="46"/>
        <end position="64"/>
    </location>
</feature>
<feature type="active site" description="Proton donor" evidence="3">
    <location>
        <position position="215"/>
    </location>
</feature>
<dbReference type="InterPro" id="IPR042529">
    <property type="entry name" value="IF_2B-like_C"/>
</dbReference>
<keyword evidence="1 3" id="KW-0413">Isomerase</keyword>
<dbReference type="HAMAP" id="MF_01678">
    <property type="entry name" value="Salvage_MtnA"/>
    <property type="match status" value="1"/>
</dbReference>
<comment type="pathway">
    <text evidence="3">Amino-acid biosynthesis; L-methionine biosynthesis via salvage pathway; L-methionine from S-methyl-5-thio-alpha-D-ribose 1-phosphate: step 1/6.</text>
</comment>
<dbReference type="AlphaFoldDB" id="A0A1F4R8X2"/>
<dbReference type="InterPro" id="IPR011559">
    <property type="entry name" value="Initiation_fac_2B_a/b/d"/>
</dbReference>
<keyword evidence="4" id="KW-1133">Transmembrane helix</keyword>
<feature type="site" description="Transition state stabilizer" evidence="3">
    <location>
        <position position="135"/>
    </location>
</feature>
<dbReference type="GO" id="GO:0046523">
    <property type="term" value="F:S-methyl-5-thioribose-1-phosphate isomerase activity"/>
    <property type="evidence" value="ECO:0007669"/>
    <property type="project" value="UniProtKB-UniRule"/>
</dbReference>
<dbReference type="InterPro" id="IPR037171">
    <property type="entry name" value="NagB/RpiA_transferase-like"/>
</dbReference>
<dbReference type="InterPro" id="IPR000649">
    <property type="entry name" value="IF-2B-related"/>
</dbReference>
<evidence type="ECO:0000256" key="2">
    <source>
        <dbReference type="ARBA" id="ARBA00052401"/>
    </source>
</evidence>
<dbReference type="FunFam" id="1.20.120.420:FF:000003">
    <property type="entry name" value="Methylthioribose-1-phosphate isomerase"/>
    <property type="match status" value="1"/>
</dbReference>
<dbReference type="NCBIfam" id="TIGR00524">
    <property type="entry name" value="eIF-2B_rel"/>
    <property type="match status" value="1"/>
</dbReference>
<comment type="catalytic activity">
    <reaction evidence="2 3">
        <text>5-(methylsulfanyl)-alpha-D-ribose 1-phosphate = 5-(methylsulfanyl)-D-ribulose 1-phosphate</text>
        <dbReference type="Rhea" id="RHEA:19989"/>
        <dbReference type="ChEBI" id="CHEBI:58533"/>
        <dbReference type="ChEBI" id="CHEBI:58548"/>
        <dbReference type="EC" id="5.3.1.23"/>
    </reaction>
</comment>
<sequence>MRTIEWKNNKVKIVDQTLLPNRLKFIHLKNLSEVVRAIKIMQIRGAPALGAAAAFGLVLGAANLKRAARDLLNSRPTAVNIRWAVERMLKVPNPNKKSLLAEALKIAEEDVEINKKLGAYGARLIKSGMKILTVCNAGALATVDYGTAIGVIRAAHDQGKKIHVYPAETRPRLQGAKLTAWELKQAKIPFTLITDNMIGYHMQKGLIDVVVVGADRIAKNGDTANKIGTYAAAVLAKAHGIPFYIAAPFSTVDLQTKTGSDIVIEERTPAEVTDIGKTRIAPKGIKVANPAFDVTPARLIKGIITERGIFKPGTIR</sequence>
<dbReference type="UniPathway" id="UPA00904">
    <property type="reaction ID" value="UER00874"/>
</dbReference>
<accession>A0A1F4R8X2</accession>
<dbReference type="Gene3D" id="1.20.120.420">
    <property type="entry name" value="translation initiation factor eif-2b, domain 1"/>
    <property type="match status" value="1"/>
</dbReference>
<dbReference type="SUPFAM" id="SSF100950">
    <property type="entry name" value="NagB/RpiA/CoA transferase-like"/>
    <property type="match status" value="1"/>
</dbReference>
<dbReference type="PANTHER" id="PTHR43475:SF1">
    <property type="entry name" value="METHYLTHIORIBOSE-1-PHOSPHATE ISOMERASE"/>
    <property type="match status" value="1"/>
</dbReference>
<organism evidence="5 6">
    <name type="scientific">candidate division WOR-1 bacterium RIFCSPLOWO2_02_FULL_46_20</name>
    <dbReference type="NCBI Taxonomy" id="1802567"/>
    <lineage>
        <taxon>Bacteria</taxon>
        <taxon>Bacillati</taxon>
        <taxon>Saganbacteria</taxon>
    </lineage>
</organism>
<dbReference type="FunFam" id="3.40.50.10470:FF:000006">
    <property type="entry name" value="Methylthioribose-1-phosphate isomerase"/>
    <property type="match status" value="1"/>
</dbReference>
<feature type="binding site" evidence="3">
    <location>
        <begin position="44"/>
        <end position="46"/>
    </location>
    <ligand>
        <name>substrate</name>
    </ligand>
</feature>
<dbReference type="NCBIfam" id="TIGR00512">
    <property type="entry name" value="salvage_mtnA"/>
    <property type="match status" value="1"/>
</dbReference>
<dbReference type="EC" id="5.3.1.23" evidence="3"/>
<dbReference type="Proteomes" id="UP000176938">
    <property type="component" value="Unassembled WGS sequence"/>
</dbReference>
<evidence type="ECO:0000256" key="1">
    <source>
        <dbReference type="ARBA" id="ARBA00023235"/>
    </source>
</evidence>
<dbReference type="EMBL" id="METP01000048">
    <property type="protein sequence ID" value="OGC04622.1"/>
    <property type="molecule type" value="Genomic_DNA"/>
</dbReference>
<keyword evidence="3" id="KW-0486">Methionine biosynthesis</keyword>
<comment type="function">
    <text evidence="3">Catalyzes the interconversion of methylthioribose-1-phosphate (MTR-1-P) into methylthioribulose-1-phosphate (MTRu-1-P).</text>
</comment>
<comment type="similarity">
    <text evidence="3">Belongs to the EIF-2B alpha/beta/delta subunits family. MtnA subfamily.</text>
</comment>
<dbReference type="InterPro" id="IPR027363">
    <property type="entry name" value="M1Pi_N"/>
</dbReference>
<keyword evidence="3" id="KW-0028">Amino-acid biosynthesis</keyword>
<feature type="binding site" evidence="3">
    <location>
        <begin position="225"/>
        <end position="226"/>
    </location>
    <ligand>
        <name>substrate</name>
    </ligand>
</feature>
<dbReference type="GO" id="GO:0019509">
    <property type="term" value="P:L-methionine salvage from methylthioadenosine"/>
    <property type="evidence" value="ECO:0007669"/>
    <property type="project" value="UniProtKB-UniRule"/>
</dbReference>
<gene>
    <name evidence="3" type="primary">mtnA</name>
    <name evidence="5" type="ORF">A3H38_03065</name>
</gene>
<evidence type="ECO:0000256" key="3">
    <source>
        <dbReference type="HAMAP-Rule" id="MF_01678"/>
    </source>
</evidence>
<evidence type="ECO:0000313" key="6">
    <source>
        <dbReference type="Proteomes" id="UP000176938"/>
    </source>
</evidence>
<evidence type="ECO:0000313" key="5">
    <source>
        <dbReference type="EMBL" id="OGC04622.1"/>
    </source>
</evidence>